<comment type="caution">
    <text evidence="3">The sequence shown here is derived from an EMBL/GenBank/DDBJ whole genome shotgun (WGS) entry which is preliminary data.</text>
</comment>
<dbReference type="InterPro" id="IPR028096">
    <property type="entry name" value="EfeO_Cupredoxin"/>
</dbReference>
<feature type="domain" description="EfeO-type cupredoxin-like" evidence="2">
    <location>
        <begin position="13"/>
        <end position="125"/>
    </location>
</feature>
<dbReference type="Proteomes" id="UP000558113">
    <property type="component" value="Unassembled WGS sequence"/>
</dbReference>
<dbReference type="Pfam" id="PF13473">
    <property type="entry name" value="Cupredoxin_1"/>
    <property type="match status" value="1"/>
</dbReference>
<reference evidence="3 4" key="1">
    <citation type="submission" date="2020-01" db="EMBL/GenBank/DDBJ databases">
        <title>Paenibacillus soybeanensis sp. nov. isolated from the nodules of soybean (Glycine max(L.) Merr).</title>
        <authorList>
            <person name="Wang H."/>
        </authorList>
    </citation>
    <scope>NUCLEOTIDE SEQUENCE [LARGE SCALE GENOMIC DNA]</scope>
    <source>
        <strain evidence="3 4">DSM 23054</strain>
    </source>
</reference>
<protein>
    <submittedName>
        <fullName evidence="3">Cytochrome C oxidase subunit II</fullName>
    </submittedName>
</protein>
<evidence type="ECO:0000313" key="3">
    <source>
        <dbReference type="EMBL" id="NBC71635.1"/>
    </source>
</evidence>
<evidence type="ECO:0000256" key="1">
    <source>
        <dbReference type="SAM" id="SignalP"/>
    </source>
</evidence>
<organism evidence="3 4">
    <name type="scientific">Paenibacillus sacheonensis</name>
    <dbReference type="NCBI Taxonomy" id="742054"/>
    <lineage>
        <taxon>Bacteria</taxon>
        <taxon>Bacillati</taxon>
        <taxon>Bacillota</taxon>
        <taxon>Bacilli</taxon>
        <taxon>Bacillales</taxon>
        <taxon>Paenibacillaceae</taxon>
        <taxon>Paenibacillus</taxon>
    </lineage>
</organism>
<evidence type="ECO:0000259" key="2">
    <source>
        <dbReference type="Pfam" id="PF13473"/>
    </source>
</evidence>
<gene>
    <name evidence="3" type="ORF">GT003_21785</name>
</gene>
<dbReference type="OrthoDB" id="279535at2"/>
<sequence length="131" mass="13868">MKKLLLMSLMLAAAIFVLAACGSNSNSNTNTGNGTNVEDTGTAASAKVTIKAKKYEFDQPVYKIKKGEPTEITVVSEDGVHGVEIPDFNDLKLSSGKPKVVTFNDAGTYEFHCDIPCGGGHAKMVAKIEVS</sequence>
<evidence type="ECO:0000313" key="4">
    <source>
        <dbReference type="Proteomes" id="UP000558113"/>
    </source>
</evidence>
<dbReference type="AlphaFoldDB" id="A0A7X4YSE9"/>
<feature type="chain" id="PRO_5030770802" evidence="1">
    <location>
        <begin position="20"/>
        <end position="131"/>
    </location>
</feature>
<dbReference type="SUPFAM" id="SSF49503">
    <property type="entry name" value="Cupredoxins"/>
    <property type="match status" value="1"/>
</dbReference>
<accession>A0A7X4YSE9</accession>
<keyword evidence="1" id="KW-0732">Signal</keyword>
<dbReference type="PROSITE" id="PS51257">
    <property type="entry name" value="PROKAR_LIPOPROTEIN"/>
    <property type="match status" value="1"/>
</dbReference>
<dbReference type="InterPro" id="IPR008972">
    <property type="entry name" value="Cupredoxin"/>
</dbReference>
<dbReference type="RefSeq" id="WP_161701803.1">
    <property type="nucleotide sequence ID" value="NZ_JAAAMU010000013.1"/>
</dbReference>
<proteinExistence type="predicted"/>
<dbReference type="EMBL" id="JAAAMU010000013">
    <property type="protein sequence ID" value="NBC71635.1"/>
    <property type="molecule type" value="Genomic_DNA"/>
</dbReference>
<keyword evidence="4" id="KW-1185">Reference proteome</keyword>
<feature type="signal peptide" evidence="1">
    <location>
        <begin position="1"/>
        <end position="19"/>
    </location>
</feature>
<dbReference type="Gene3D" id="2.60.40.420">
    <property type="entry name" value="Cupredoxins - blue copper proteins"/>
    <property type="match status" value="1"/>
</dbReference>
<name>A0A7X4YSE9_9BACL</name>